<feature type="region of interest" description="Disordered" evidence="1">
    <location>
        <begin position="39"/>
        <end position="64"/>
    </location>
</feature>
<dbReference type="EMBL" id="BARW01029742">
    <property type="protein sequence ID" value="GAJ12768.1"/>
    <property type="molecule type" value="Genomic_DNA"/>
</dbReference>
<comment type="caution">
    <text evidence="2">The sequence shown here is derived from an EMBL/GenBank/DDBJ whole genome shotgun (WGS) entry which is preliminary data.</text>
</comment>
<evidence type="ECO:0000256" key="1">
    <source>
        <dbReference type="SAM" id="MobiDB-lite"/>
    </source>
</evidence>
<evidence type="ECO:0000313" key="2">
    <source>
        <dbReference type="EMBL" id="GAJ12768.1"/>
    </source>
</evidence>
<accession>X1U5B9</accession>
<feature type="non-terminal residue" evidence="2">
    <location>
        <position position="1"/>
    </location>
</feature>
<protein>
    <submittedName>
        <fullName evidence="2">Uncharacterized protein</fullName>
    </submittedName>
</protein>
<reference evidence="2" key="1">
    <citation type="journal article" date="2014" name="Front. Microbiol.">
        <title>High frequency of phylogenetically diverse reductive dehalogenase-homologous genes in deep subseafloor sedimentary metagenomes.</title>
        <authorList>
            <person name="Kawai M."/>
            <person name="Futagami T."/>
            <person name="Toyoda A."/>
            <person name="Takaki Y."/>
            <person name="Nishi S."/>
            <person name="Hori S."/>
            <person name="Arai W."/>
            <person name="Tsubouchi T."/>
            <person name="Morono Y."/>
            <person name="Uchiyama I."/>
            <person name="Ito T."/>
            <person name="Fujiyama A."/>
            <person name="Inagaki F."/>
            <person name="Takami H."/>
        </authorList>
    </citation>
    <scope>NUCLEOTIDE SEQUENCE</scope>
    <source>
        <strain evidence="2">Expedition CK06-06</strain>
    </source>
</reference>
<name>X1U5B9_9ZZZZ</name>
<proteinExistence type="predicted"/>
<dbReference type="AlphaFoldDB" id="X1U5B9"/>
<sequence length="168" mass="19416">RKYPELYYYGRFRVAGSVKGEKATITCKLGEHTATSNVTVAEQKQRGKRKKPSRKGGFFREIKADTRENPDQRASYDEKNGIIWIFVRFPVVAKYLDERLSPETFEGKTMLAELVGEVYCRFTAREKIDRGIGYITLTDPIDSYSRAINDLQKKSLHLIHEAVLRHKL</sequence>
<gene>
    <name evidence="2" type="ORF">S12H4_47716</name>
</gene>
<organism evidence="2">
    <name type="scientific">marine sediment metagenome</name>
    <dbReference type="NCBI Taxonomy" id="412755"/>
    <lineage>
        <taxon>unclassified sequences</taxon>
        <taxon>metagenomes</taxon>
        <taxon>ecological metagenomes</taxon>
    </lineage>
</organism>